<evidence type="ECO:0000256" key="7">
    <source>
        <dbReference type="SAM" id="Phobius"/>
    </source>
</evidence>
<reference evidence="10 11" key="1">
    <citation type="submission" date="2019-05" db="EMBL/GenBank/DDBJ databases">
        <authorList>
            <person name="Narsing Rao M.P."/>
            <person name="Li W.J."/>
        </authorList>
    </citation>
    <scope>NUCLEOTIDE SEQUENCE [LARGE SCALE GENOMIC DNA]</scope>
    <source>
        <strain evidence="10 11">SYSU_K30003</strain>
    </source>
</reference>
<evidence type="ECO:0000256" key="6">
    <source>
        <dbReference type="ARBA" id="ARBA00023136"/>
    </source>
</evidence>
<dbReference type="InterPro" id="IPR036259">
    <property type="entry name" value="MFS_trans_sf"/>
</dbReference>
<dbReference type="Pfam" id="PF07690">
    <property type="entry name" value="MFS_1"/>
    <property type="match status" value="1"/>
</dbReference>
<dbReference type="Proteomes" id="UP000309676">
    <property type="component" value="Unassembled WGS sequence"/>
</dbReference>
<dbReference type="Gene3D" id="1.20.1250.20">
    <property type="entry name" value="MFS general substrate transporter like domains"/>
    <property type="match status" value="1"/>
</dbReference>
<feature type="transmembrane region" description="Helical" evidence="7">
    <location>
        <begin position="165"/>
        <end position="183"/>
    </location>
</feature>
<dbReference type="Gene3D" id="3.30.70.260">
    <property type="match status" value="1"/>
</dbReference>
<protein>
    <submittedName>
        <fullName evidence="10">MFS transporter</fullName>
    </submittedName>
</protein>
<dbReference type="InterPro" id="IPR045865">
    <property type="entry name" value="ACT-like_dom_sf"/>
</dbReference>
<dbReference type="PANTHER" id="PTHR23517">
    <property type="entry name" value="RESISTANCE PROTEIN MDTM, PUTATIVE-RELATED-RELATED"/>
    <property type="match status" value="1"/>
</dbReference>
<evidence type="ECO:0000256" key="3">
    <source>
        <dbReference type="ARBA" id="ARBA00022475"/>
    </source>
</evidence>
<dbReference type="PROSITE" id="PS50850">
    <property type="entry name" value="MFS"/>
    <property type="match status" value="1"/>
</dbReference>
<feature type="transmembrane region" description="Helical" evidence="7">
    <location>
        <begin position="189"/>
        <end position="211"/>
    </location>
</feature>
<feature type="transmembrane region" description="Helical" evidence="7">
    <location>
        <begin position="133"/>
        <end position="153"/>
    </location>
</feature>
<dbReference type="SUPFAM" id="SSF55021">
    <property type="entry name" value="ACT-like"/>
    <property type="match status" value="1"/>
</dbReference>
<feature type="transmembrane region" description="Helical" evidence="7">
    <location>
        <begin position="331"/>
        <end position="349"/>
    </location>
</feature>
<sequence>MREGANPMGNPMGNMGSRTISALVRNRPGVLAGISAQFALADCNIDRLTVSADRDPALAWMKISAKADDRTLSTLLSRLEAMQEVLSVRARDARKETMAYGTVAYCLFVVIFGINLASPIYSIYKETWDLTPAMVTALFAAYAFPVIPSIVLFGQMAHRLGPRRILGAGLAFAAIGSLGLAVADGYGWMLAARTMQGVAVGMFNGVAVGAMTDLHATRDRRTAAFAAAAMVTAGNALGPVASGSLAEFAPMPTVLPYALHLLMLAAAMAGLAFVEMRTERVPRSRLHLPFVPPGLRLPFATASASSFIAWSAVSLFLSVVPSYLDEWVGRSGYLVSGCTAAFVLGLSVLGQRSMEKMPVPVAASFGCAFMAFGLVSLFLSNAASSSAWLVASAACVGLGHGPLYAVGLGAVNRISPDAARADLISLYYAITYVGVSLPVMGLGLAAQRLDWTEATGWWTAAMLVLLALVWRGWMREARFRPKEFTDR</sequence>
<feature type="transmembrane region" description="Helical" evidence="7">
    <location>
        <begin position="295"/>
        <end position="319"/>
    </location>
</feature>
<evidence type="ECO:0000256" key="5">
    <source>
        <dbReference type="ARBA" id="ARBA00022989"/>
    </source>
</evidence>
<keyword evidence="6 7" id="KW-0472">Membrane</keyword>
<keyword evidence="3" id="KW-1003">Cell membrane</keyword>
<dbReference type="Pfam" id="PF22629">
    <property type="entry name" value="ACT_AHAS_ss"/>
    <property type="match status" value="1"/>
</dbReference>
<evidence type="ECO:0000259" key="9">
    <source>
        <dbReference type="PROSITE" id="PS51671"/>
    </source>
</evidence>
<dbReference type="InterPro" id="IPR002912">
    <property type="entry name" value="ACT_dom"/>
</dbReference>
<dbReference type="PROSITE" id="PS51671">
    <property type="entry name" value="ACT"/>
    <property type="match status" value="1"/>
</dbReference>
<evidence type="ECO:0000256" key="1">
    <source>
        <dbReference type="ARBA" id="ARBA00004651"/>
    </source>
</evidence>
<feature type="transmembrane region" description="Helical" evidence="7">
    <location>
        <begin position="423"/>
        <end position="444"/>
    </location>
</feature>
<feature type="transmembrane region" description="Helical" evidence="7">
    <location>
        <begin position="99"/>
        <end position="121"/>
    </location>
</feature>
<dbReference type="InterPro" id="IPR050171">
    <property type="entry name" value="MFS_Transporters"/>
</dbReference>
<dbReference type="InterPro" id="IPR054480">
    <property type="entry name" value="AHAS_small-like_ACT"/>
</dbReference>
<keyword evidence="5 7" id="KW-1133">Transmembrane helix</keyword>
<dbReference type="SUPFAM" id="SSF103473">
    <property type="entry name" value="MFS general substrate transporter"/>
    <property type="match status" value="1"/>
</dbReference>
<dbReference type="GO" id="GO:0005886">
    <property type="term" value="C:plasma membrane"/>
    <property type="evidence" value="ECO:0007669"/>
    <property type="project" value="UniProtKB-SubCell"/>
</dbReference>
<name>A0A5R9GHZ3_9BACL</name>
<evidence type="ECO:0000313" key="11">
    <source>
        <dbReference type="Proteomes" id="UP000309676"/>
    </source>
</evidence>
<feature type="transmembrane region" description="Helical" evidence="7">
    <location>
        <begin position="254"/>
        <end position="274"/>
    </location>
</feature>
<dbReference type="InterPro" id="IPR011701">
    <property type="entry name" value="MFS"/>
</dbReference>
<keyword evidence="2" id="KW-0813">Transport</keyword>
<dbReference type="GO" id="GO:0022857">
    <property type="term" value="F:transmembrane transporter activity"/>
    <property type="evidence" value="ECO:0007669"/>
    <property type="project" value="InterPro"/>
</dbReference>
<gene>
    <name evidence="10" type="ORF">FE782_10730</name>
</gene>
<organism evidence="10 11">
    <name type="scientific">Paenibacillus antri</name>
    <dbReference type="NCBI Taxonomy" id="2582848"/>
    <lineage>
        <taxon>Bacteria</taxon>
        <taxon>Bacillati</taxon>
        <taxon>Bacillota</taxon>
        <taxon>Bacilli</taxon>
        <taxon>Bacillales</taxon>
        <taxon>Paenibacillaceae</taxon>
        <taxon>Paenibacillus</taxon>
    </lineage>
</organism>
<feature type="transmembrane region" description="Helical" evidence="7">
    <location>
        <begin position="386"/>
        <end position="411"/>
    </location>
</feature>
<comment type="subcellular location">
    <subcellularLocation>
        <location evidence="1">Cell membrane</location>
        <topology evidence="1">Multi-pass membrane protein</topology>
    </subcellularLocation>
</comment>
<proteinExistence type="predicted"/>
<feature type="transmembrane region" description="Helical" evidence="7">
    <location>
        <begin position="456"/>
        <end position="473"/>
    </location>
</feature>
<feature type="domain" description="Major facilitator superfamily (MFS) profile" evidence="8">
    <location>
        <begin position="99"/>
        <end position="487"/>
    </location>
</feature>
<evidence type="ECO:0000259" key="8">
    <source>
        <dbReference type="PROSITE" id="PS50850"/>
    </source>
</evidence>
<evidence type="ECO:0000256" key="2">
    <source>
        <dbReference type="ARBA" id="ARBA00022448"/>
    </source>
</evidence>
<evidence type="ECO:0000256" key="4">
    <source>
        <dbReference type="ARBA" id="ARBA00022692"/>
    </source>
</evidence>
<dbReference type="InterPro" id="IPR020846">
    <property type="entry name" value="MFS_dom"/>
</dbReference>
<evidence type="ECO:0000313" key="10">
    <source>
        <dbReference type="EMBL" id="TLS52433.1"/>
    </source>
</evidence>
<accession>A0A5R9GHZ3</accession>
<keyword evidence="4 7" id="KW-0812">Transmembrane</keyword>
<dbReference type="AlphaFoldDB" id="A0A5R9GHZ3"/>
<feature type="transmembrane region" description="Helical" evidence="7">
    <location>
        <begin position="223"/>
        <end position="242"/>
    </location>
</feature>
<dbReference type="PANTHER" id="PTHR23517:SF13">
    <property type="entry name" value="MAJOR FACILITATOR SUPERFAMILY MFS_1"/>
    <property type="match status" value="1"/>
</dbReference>
<feature type="transmembrane region" description="Helical" evidence="7">
    <location>
        <begin position="361"/>
        <end position="380"/>
    </location>
</feature>
<comment type="caution">
    <text evidence="10">The sequence shown here is derived from an EMBL/GenBank/DDBJ whole genome shotgun (WGS) entry which is preliminary data.</text>
</comment>
<dbReference type="EMBL" id="VCIW01000005">
    <property type="protein sequence ID" value="TLS52433.1"/>
    <property type="molecule type" value="Genomic_DNA"/>
</dbReference>
<keyword evidence="11" id="KW-1185">Reference proteome</keyword>
<feature type="domain" description="ACT" evidence="9">
    <location>
        <begin position="19"/>
        <end position="93"/>
    </location>
</feature>